<evidence type="ECO:0008006" key="3">
    <source>
        <dbReference type="Google" id="ProtNLM"/>
    </source>
</evidence>
<evidence type="ECO:0000313" key="2">
    <source>
        <dbReference type="EMBL" id="JAS34545.1"/>
    </source>
</evidence>
<dbReference type="EMBL" id="GEDC01002753">
    <property type="protein sequence ID" value="JAS34545.1"/>
    <property type="molecule type" value="Transcribed_RNA"/>
</dbReference>
<proteinExistence type="predicted"/>
<evidence type="ECO:0000256" key="1">
    <source>
        <dbReference type="SAM" id="SignalP"/>
    </source>
</evidence>
<keyword evidence="1" id="KW-0732">Signal</keyword>
<protein>
    <recommendedName>
        <fullName evidence="3">Prolyl 4-hydroxylase alpha-subunit N-terminal domain-containing protein</fullName>
    </recommendedName>
</protein>
<gene>
    <name evidence="2" type="ORF">g.34673</name>
</gene>
<dbReference type="AlphaFoldDB" id="A0A1B6E9H5"/>
<name>A0A1B6E9H5_9HEMI</name>
<sequence length="159" mass="18727">MKIIALCFAFTLVLSVHYFNQGHYLLSLDKNLIEIFENPINSSKTADLFLYMEDYYNTLCDLKKKMNRTLIGISESVDVFINDENPRFFKMKINFNIIQKVLKLNNSEIEELKRTRSNIEKTWRTVESEVETFRSEIKQRLDLNESSESMGISIHSLEI</sequence>
<feature type="chain" id="PRO_5012995080" description="Prolyl 4-hydroxylase alpha-subunit N-terminal domain-containing protein" evidence="1">
    <location>
        <begin position="16"/>
        <end position="159"/>
    </location>
</feature>
<reference evidence="2" key="1">
    <citation type="submission" date="2015-12" db="EMBL/GenBank/DDBJ databases">
        <title>De novo transcriptome assembly of four potential Pierce s Disease insect vectors from Arizona vineyards.</title>
        <authorList>
            <person name="Tassone E.E."/>
        </authorList>
    </citation>
    <scope>NUCLEOTIDE SEQUENCE</scope>
</reference>
<organism evidence="2">
    <name type="scientific">Clastoptera arizonana</name>
    <name type="common">Arizona spittle bug</name>
    <dbReference type="NCBI Taxonomy" id="38151"/>
    <lineage>
        <taxon>Eukaryota</taxon>
        <taxon>Metazoa</taxon>
        <taxon>Ecdysozoa</taxon>
        <taxon>Arthropoda</taxon>
        <taxon>Hexapoda</taxon>
        <taxon>Insecta</taxon>
        <taxon>Pterygota</taxon>
        <taxon>Neoptera</taxon>
        <taxon>Paraneoptera</taxon>
        <taxon>Hemiptera</taxon>
        <taxon>Auchenorrhyncha</taxon>
        <taxon>Cercopoidea</taxon>
        <taxon>Clastopteridae</taxon>
        <taxon>Clastoptera</taxon>
    </lineage>
</organism>
<accession>A0A1B6E9H5</accession>
<feature type="signal peptide" evidence="1">
    <location>
        <begin position="1"/>
        <end position="15"/>
    </location>
</feature>